<dbReference type="Proteomes" id="UP000342300">
    <property type="component" value="Unassembled WGS sequence"/>
</dbReference>
<dbReference type="Pfam" id="PF13676">
    <property type="entry name" value="TIR_2"/>
    <property type="match status" value="1"/>
</dbReference>
<reference evidence="3 4" key="1">
    <citation type="submission" date="2017-09" db="EMBL/GenBank/DDBJ databases">
        <title>Metagenomic Analysis Reveals Denitrifying Candidatus Accumulibacter and Flanking Population as a Source of N2O.</title>
        <authorList>
            <person name="Gao H."/>
            <person name="Mao Y."/>
            <person name="Zhao X."/>
            <person name="Liu W.-T."/>
            <person name="Zhang T."/>
            <person name="Wells G."/>
        </authorList>
    </citation>
    <scope>NUCLEOTIDE SEQUENCE [LARGE SCALE GENOMIC DNA]</scope>
    <source>
        <strain evidence="3">CANDO_2_IC</strain>
    </source>
</reference>
<dbReference type="AlphaFoldDB" id="A0A6A7RS00"/>
<comment type="caution">
    <text evidence="3">The sequence shown here is derived from an EMBL/GenBank/DDBJ whole genome shotgun (WGS) entry which is preliminary data.</text>
</comment>
<proteinExistence type="predicted"/>
<dbReference type="PROSITE" id="PS50104">
    <property type="entry name" value="TIR"/>
    <property type="match status" value="1"/>
</dbReference>
<dbReference type="InterPro" id="IPR000157">
    <property type="entry name" value="TIR_dom"/>
</dbReference>
<evidence type="ECO:0000313" key="3">
    <source>
        <dbReference type="EMBL" id="MQM30343.1"/>
    </source>
</evidence>
<feature type="region of interest" description="Disordered" evidence="1">
    <location>
        <begin position="153"/>
        <end position="185"/>
    </location>
</feature>
<evidence type="ECO:0000256" key="1">
    <source>
        <dbReference type="SAM" id="MobiDB-lite"/>
    </source>
</evidence>
<dbReference type="InterPro" id="IPR035897">
    <property type="entry name" value="Toll_tir_struct_dom_sf"/>
</dbReference>
<dbReference type="SUPFAM" id="SSF52200">
    <property type="entry name" value="Toll/Interleukin receptor TIR domain"/>
    <property type="match status" value="1"/>
</dbReference>
<feature type="compositionally biased region" description="Basic and acidic residues" evidence="1">
    <location>
        <begin position="153"/>
        <end position="167"/>
    </location>
</feature>
<dbReference type="EMBL" id="PDHS01000157">
    <property type="protein sequence ID" value="MQM30343.1"/>
    <property type="molecule type" value="Genomic_DNA"/>
</dbReference>
<organism evidence="3 4">
    <name type="scientific">Candidatus Accumulibacter phosphatis</name>
    <dbReference type="NCBI Taxonomy" id="327160"/>
    <lineage>
        <taxon>Bacteria</taxon>
        <taxon>Pseudomonadati</taxon>
        <taxon>Pseudomonadota</taxon>
        <taxon>Betaproteobacteria</taxon>
        <taxon>Candidatus Accumulibacter</taxon>
    </lineage>
</organism>
<accession>A0A6A7RS00</accession>
<dbReference type="GO" id="GO:0007165">
    <property type="term" value="P:signal transduction"/>
    <property type="evidence" value="ECO:0007669"/>
    <property type="project" value="InterPro"/>
</dbReference>
<sequence>MSYLPALLAQLSAPQASAGARLQNTASKCDFFISYNKADKEWAEWIAWQVEDAGYSTLIQAWDFHAGGNFVLDMDRAMKQTERTIAVLSPDYLAARYTQPEWAAALLRDPAGAQRRLIPVRVAHCELDGLLAAVTHVDLVGLDQAPASKTLLDRISGERLKPSREPRFPGAASPPPRPEPSFPGS</sequence>
<gene>
    <name evidence="3" type="ORF">CRU78_07300</name>
</gene>
<evidence type="ECO:0000259" key="2">
    <source>
        <dbReference type="PROSITE" id="PS50104"/>
    </source>
</evidence>
<feature type="compositionally biased region" description="Pro residues" evidence="1">
    <location>
        <begin position="172"/>
        <end position="185"/>
    </location>
</feature>
<protein>
    <recommendedName>
        <fullName evidence="2">TIR domain-containing protein</fullName>
    </recommendedName>
</protein>
<feature type="domain" description="TIR" evidence="2">
    <location>
        <begin position="27"/>
        <end position="163"/>
    </location>
</feature>
<evidence type="ECO:0000313" key="4">
    <source>
        <dbReference type="Proteomes" id="UP000342300"/>
    </source>
</evidence>
<name>A0A6A7RS00_9PROT</name>
<dbReference type="Gene3D" id="3.40.50.10140">
    <property type="entry name" value="Toll/interleukin-1 receptor homology (TIR) domain"/>
    <property type="match status" value="1"/>
</dbReference>